<dbReference type="RefSeq" id="WP_119530306.1">
    <property type="nucleotide sequence ID" value="NZ_JBHSSP010000043.1"/>
</dbReference>
<protein>
    <submittedName>
        <fullName evidence="5">ABC transporter ATP-binding protein</fullName>
    </submittedName>
</protein>
<dbReference type="InterPro" id="IPR027417">
    <property type="entry name" value="P-loop_NTPase"/>
</dbReference>
<evidence type="ECO:0000313" key="6">
    <source>
        <dbReference type="Proteomes" id="UP000265916"/>
    </source>
</evidence>
<reference evidence="5 6" key="1">
    <citation type="submission" date="2017-08" db="EMBL/GenBank/DDBJ databases">
        <title>Reclassification of Bisgaard taxon 37 and 44.</title>
        <authorList>
            <person name="Christensen H."/>
        </authorList>
    </citation>
    <scope>NUCLEOTIDE SEQUENCE [LARGE SCALE GENOMIC DNA]</scope>
    <source>
        <strain evidence="5 6">111</strain>
    </source>
</reference>
<dbReference type="InterPro" id="IPR003439">
    <property type="entry name" value="ABC_transporter-like_ATP-bd"/>
</dbReference>
<dbReference type="GO" id="GO:0005524">
    <property type="term" value="F:ATP binding"/>
    <property type="evidence" value="ECO:0007669"/>
    <property type="project" value="UniProtKB-KW"/>
</dbReference>
<keyword evidence="2" id="KW-0547">Nucleotide-binding</keyword>
<organism evidence="5 6">
    <name type="scientific">Psittacicella hinzii</name>
    <dbReference type="NCBI Taxonomy" id="2028575"/>
    <lineage>
        <taxon>Bacteria</taxon>
        <taxon>Pseudomonadati</taxon>
        <taxon>Pseudomonadota</taxon>
        <taxon>Gammaproteobacteria</taxon>
        <taxon>Pasteurellales</taxon>
        <taxon>Psittacicellaceae</taxon>
        <taxon>Psittacicella</taxon>
    </lineage>
</organism>
<dbReference type="PROSITE" id="PS50893">
    <property type="entry name" value="ABC_TRANSPORTER_2"/>
    <property type="match status" value="1"/>
</dbReference>
<evidence type="ECO:0000256" key="2">
    <source>
        <dbReference type="ARBA" id="ARBA00022741"/>
    </source>
</evidence>
<evidence type="ECO:0000259" key="4">
    <source>
        <dbReference type="PROSITE" id="PS50893"/>
    </source>
</evidence>
<name>A0A3A1YN30_9GAMM</name>
<feature type="domain" description="ABC transporter" evidence="4">
    <location>
        <begin position="8"/>
        <end position="244"/>
    </location>
</feature>
<gene>
    <name evidence="5" type="ORF">CKF58_01925</name>
</gene>
<dbReference type="OrthoDB" id="9802264at2"/>
<dbReference type="Proteomes" id="UP000265916">
    <property type="component" value="Unassembled WGS sequence"/>
</dbReference>
<evidence type="ECO:0000256" key="1">
    <source>
        <dbReference type="ARBA" id="ARBA00022448"/>
    </source>
</evidence>
<sequence length="272" mass="30076">MSNKNNIVEIKDIDFYRGDTPIYRGLSLNFERGKVTAVMGPSGIGKTTLLKLIGGQLIPSKGDITFNGKSVSKANTKELYQMRKSMGMLFQSGTLFNDLSVFDNVAYALREHTDLSEEIIRMIVLMKLQAVGLRGTHELNPSELSGGMQRRVALARTIALDPELIMYDEPFAGQDPISMGVIIKLIKDLNQTAGLTSIVVTHDIQEVLTIADYCYILMDGKVLFQGTAEEVKNCQDPYVLQFLTASSDGPISFHKPAPDYQSELFLQVDASK</sequence>
<evidence type="ECO:0000256" key="3">
    <source>
        <dbReference type="ARBA" id="ARBA00022840"/>
    </source>
</evidence>
<accession>A0A3A1YN30</accession>
<comment type="caution">
    <text evidence="5">The sequence shown here is derived from an EMBL/GenBank/DDBJ whole genome shotgun (WGS) entry which is preliminary data.</text>
</comment>
<dbReference type="EMBL" id="NRJG01000030">
    <property type="protein sequence ID" value="RIY39572.1"/>
    <property type="molecule type" value="Genomic_DNA"/>
</dbReference>
<dbReference type="AlphaFoldDB" id="A0A3A1YN30"/>
<dbReference type="PANTHER" id="PTHR43023">
    <property type="entry name" value="PROTEIN TRIGALACTOSYLDIACYLGLYCEROL 3, CHLOROPLASTIC"/>
    <property type="match status" value="1"/>
</dbReference>
<keyword evidence="3 5" id="KW-0067">ATP-binding</keyword>
<dbReference type="PANTHER" id="PTHR43023:SF6">
    <property type="entry name" value="INTERMEMBRANE PHOSPHOLIPID TRANSPORT SYSTEM ATP-BINDING PROTEIN MLAF"/>
    <property type="match status" value="1"/>
</dbReference>
<dbReference type="Pfam" id="PF00005">
    <property type="entry name" value="ABC_tran"/>
    <property type="match status" value="1"/>
</dbReference>
<dbReference type="PROSITE" id="PS00211">
    <property type="entry name" value="ABC_TRANSPORTER_1"/>
    <property type="match status" value="1"/>
</dbReference>
<keyword evidence="6" id="KW-1185">Reference proteome</keyword>
<dbReference type="Gene3D" id="3.40.50.300">
    <property type="entry name" value="P-loop containing nucleotide triphosphate hydrolases"/>
    <property type="match status" value="1"/>
</dbReference>
<dbReference type="GO" id="GO:0016887">
    <property type="term" value="F:ATP hydrolysis activity"/>
    <property type="evidence" value="ECO:0007669"/>
    <property type="project" value="InterPro"/>
</dbReference>
<dbReference type="InterPro" id="IPR003593">
    <property type="entry name" value="AAA+_ATPase"/>
</dbReference>
<evidence type="ECO:0000313" key="5">
    <source>
        <dbReference type="EMBL" id="RIY39572.1"/>
    </source>
</evidence>
<proteinExistence type="predicted"/>
<dbReference type="InterPro" id="IPR017871">
    <property type="entry name" value="ABC_transporter-like_CS"/>
</dbReference>
<dbReference type="CDD" id="cd03261">
    <property type="entry name" value="ABC_Org_Solvent_Resistant"/>
    <property type="match status" value="1"/>
</dbReference>
<dbReference type="SMART" id="SM00382">
    <property type="entry name" value="AAA"/>
    <property type="match status" value="1"/>
</dbReference>
<keyword evidence="1" id="KW-0813">Transport</keyword>
<dbReference type="SUPFAM" id="SSF52540">
    <property type="entry name" value="P-loop containing nucleoside triphosphate hydrolases"/>
    <property type="match status" value="1"/>
</dbReference>